<dbReference type="AlphaFoldDB" id="A0AAV9JTW0"/>
<name>A0AAV9JTW0_9PEZI</name>
<dbReference type="CDD" id="cd05120">
    <property type="entry name" value="APH_ChoK_like"/>
    <property type="match status" value="1"/>
</dbReference>
<dbReference type="EMBL" id="JAVFHQ010000007">
    <property type="protein sequence ID" value="KAK4548490.1"/>
    <property type="molecule type" value="Genomic_DNA"/>
</dbReference>
<proteinExistence type="predicted"/>
<dbReference type="InterPro" id="IPR002575">
    <property type="entry name" value="Aminoglycoside_PTrfase"/>
</dbReference>
<evidence type="ECO:0000313" key="3">
    <source>
        <dbReference type="Proteomes" id="UP001324427"/>
    </source>
</evidence>
<comment type="caution">
    <text evidence="2">The sequence shown here is derived from an EMBL/GenBank/DDBJ whole genome shotgun (WGS) entry which is preliminary data.</text>
</comment>
<accession>A0AAV9JTW0</accession>
<dbReference type="PANTHER" id="PTHR21310:SF55">
    <property type="entry name" value="AMINOGLYCOSIDE PHOSPHOTRANSFERASE DOMAIN-CONTAINING PROTEIN"/>
    <property type="match status" value="1"/>
</dbReference>
<sequence>MRFIAENTSIPVPKVYCSFVHKGRAFILMERIQGEEIPRAWERLGEAGRQKIFAQLRQMLQELRALEPPLGTGVESCAGGGLYDSRMPTHPRFGPFKTVQNFHFWLREELQPSEHKDRENDSEWQDLKKMAAMQDGPWPPPVFTHADLNPFNILIRGDEVVGIVDWEFAGWYPNYWEYTSAWHGNVTRTGWQDVLDQFLDPLPAELEMEATRQKWWGEV</sequence>
<gene>
    <name evidence="2" type="ORF">LTR36_009400</name>
</gene>
<dbReference type="PANTHER" id="PTHR21310">
    <property type="entry name" value="AMINOGLYCOSIDE PHOSPHOTRANSFERASE-RELATED-RELATED"/>
    <property type="match status" value="1"/>
</dbReference>
<reference evidence="2 3" key="1">
    <citation type="submission" date="2021-11" db="EMBL/GenBank/DDBJ databases">
        <title>Black yeast isolated from Biological Soil Crust.</title>
        <authorList>
            <person name="Kurbessoian T."/>
        </authorList>
    </citation>
    <scope>NUCLEOTIDE SEQUENCE [LARGE SCALE GENOMIC DNA]</scope>
    <source>
        <strain evidence="2 3">CCFEE 5522</strain>
    </source>
</reference>
<dbReference type="Pfam" id="PF01636">
    <property type="entry name" value="APH"/>
    <property type="match status" value="1"/>
</dbReference>
<dbReference type="Gene3D" id="3.90.1200.10">
    <property type="match status" value="1"/>
</dbReference>
<dbReference type="Proteomes" id="UP001324427">
    <property type="component" value="Unassembled WGS sequence"/>
</dbReference>
<evidence type="ECO:0000313" key="2">
    <source>
        <dbReference type="EMBL" id="KAK4548490.1"/>
    </source>
</evidence>
<dbReference type="InterPro" id="IPR051678">
    <property type="entry name" value="AGP_Transferase"/>
</dbReference>
<feature type="domain" description="Aminoglycoside phosphotransferase" evidence="1">
    <location>
        <begin position="2"/>
        <end position="198"/>
    </location>
</feature>
<dbReference type="SUPFAM" id="SSF56112">
    <property type="entry name" value="Protein kinase-like (PK-like)"/>
    <property type="match status" value="1"/>
</dbReference>
<organism evidence="2 3">
    <name type="scientific">Oleoguttula mirabilis</name>
    <dbReference type="NCBI Taxonomy" id="1507867"/>
    <lineage>
        <taxon>Eukaryota</taxon>
        <taxon>Fungi</taxon>
        <taxon>Dikarya</taxon>
        <taxon>Ascomycota</taxon>
        <taxon>Pezizomycotina</taxon>
        <taxon>Dothideomycetes</taxon>
        <taxon>Dothideomycetidae</taxon>
        <taxon>Mycosphaerellales</taxon>
        <taxon>Teratosphaeriaceae</taxon>
        <taxon>Oleoguttula</taxon>
    </lineage>
</organism>
<dbReference type="InterPro" id="IPR011009">
    <property type="entry name" value="Kinase-like_dom_sf"/>
</dbReference>
<keyword evidence="3" id="KW-1185">Reference proteome</keyword>
<evidence type="ECO:0000259" key="1">
    <source>
        <dbReference type="Pfam" id="PF01636"/>
    </source>
</evidence>
<protein>
    <recommendedName>
        <fullName evidence="1">Aminoglycoside phosphotransferase domain-containing protein</fullName>
    </recommendedName>
</protein>